<feature type="transmembrane region" description="Helical" evidence="1">
    <location>
        <begin position="299"/>
        <end position="319"/>
    </location>
</feature>
<keyword evidence="1" id="KW-0812">Transmembrane</keyword>
<dbReference type="Proteomes" id="UP001057702">
    <property type="component" value="Unassembled WGS sequence"/>
</dbReference>
<feature type="transmembrane region" description="Helical" evidence="1">
    <location>
        <begin position="352"/>
        <end position="369"/>
    </location>
</feature>
<gene>
    <name evidence="2" type="ORF">NGB36_00915</name>
</gene>
<dbReference type="PANTHER" id="PTHR33406:SF13">
    <property type="entry name" value="MEMBRANE PROTEIN YDFJ"/>
    <property type="match status" value="1"/>
</dbReference>
<evidence type="ECO:0000313" key="3">
    <source>
        <dbReference type="Proteomes" id="UP001057702"/>
    </source>
</evidence>
<feature type="transmembrane region" description="Helical" evidence="1">
    <location>
        <begin position="381"/>
        <end position="400"/>
    </location>
</feature>
<name>A0ABT1PNF7_9ACTN</name>
<organism evidence="2 3">
    <name type="scientific">Streptomyces humicola</name>
    <dbReference type="NCBI Taxonomy" id="2953240"/>
    <lineage>
        <taxon>Bacteria</taxon>
        <taxon>Bacillati</taxon>
        <taxon>Actinomycetota</taxon>
        <taxon>Actinomycetes</taxon>
        <taxon>Kitasatosporales</taxon>
        <taxon>Streptomycetaceae</taxon>
        <taxon>Streptomyces</taxon>
    </lineage>
</organism>
<feature type="transmembrane region" description="Helical" evidence="1">
    <location>
        <begin position="447"/>
        <end position="466"/>
    </location>
</feature>
<keyword evidence="1" id="KW-0472">Membrane</keyword>
<protein>
    <recommendedName>
        <fullName evidence="4">RND transporter</fullName>
    </recommendedName>
</protein>
<feature type="transmembrane region" description="Helical" evidence="1">
    <location>
        <begin position="662"/>
        <end position="682"/>
    </location>
</feature>
<feature type="transmembrane region" description="Helical" evidence="1">
    <location>
        <begin position="751"/>
        <end position="771"/>
    </location>
</feature>
<feature type="transmembrane region" description="Helical" evidence="1">
    <location>
        <begin position="688"/>
        <end position="710"/>
    </location>
</feature>
<evidence type="ECO:0000313" key="2">
    <source>
        <dbReference type="EMBL" id="MCQ4079212.1"/>
    </source>
</evidence>
<dbReference type="RefSeq" id="WP_255918064.1">
    <property type="nucleotide sequence ID" value="NZ_JANFNG010000001.1"/>
</dbReference>
<feature type="transmembrane region" description="Helical" evidence="1">
    <location>
        <begin position="637"/>
        <end position="655"/>
    </location>
</feature>
<accession>A0ABT1PNF7</accession>
<feature type="transmembrane region" description="Helical" evidence="1">
    <location>
        <begin position="406"/>
        <end position="426"/>
    </location>
</feature>
<evidence type="ECO:0000256" key="1">
    <source>
        <dbReference type="SAM" id="Phobius"/>
    </source>
</evidence>
<dbReference type="PANTHER" id="PTHR33406">
    <property type="entry name" value="MEMBRANE PROTEIN MJ1562-RELATED"/>
    <property type="match status" value="1"/>
</dbReference>
<comment type="caution">
    <text evidence="2">The sequence shown here is derived from an EMBL/GenBank/DDBJ whole genome shotgun (WGS) entry which is preliminary data.</text>
</comment>
<dbReference type="SUPFAM" id="SSF82866">
    <property type="entry name" value="Multidrug efflux transporter AcrB transmembrane domain"/>
    <property type="match status" value="2"/>
</dbReference>
<dbReference type="EMBL" id="JANFNG010000001">
    <property type="protein sequence ID" value="MCQ4079212.1"/>
    <property type="molecule type" value="Genomic_DNA"/>
</dbReference>
<keyword evidence="3" id="KW-1185">Reference proteome</keyword>
<evidence type="ECO:0008006" key="4">
    <source>
        <dbReference type="Google" id="ProtNLM"/>
    </source>
</evidence>
<proteinExistence type="predicted"/>
<reference evidence="2" key="1">
    <citation type="submission" date="2022-06" db="EMBL/GenBank/DDBJ databases">
        <title>Draft genome sequence of Streptomyces sp. RB6PN25 isolated from peat swamp forest in Thailand.</title>
        <authorList>
            <person name="Duangmal K."/>
            <person name="Klaysubun C."/>
        </authorList>
    </citation>
    <scope>NUCLEOTIDE SEQUENCE</scope>
    <source>
        <strain evidence="2">RB6PN25</strain>
    </source>
</reference>
<feature type="transmembrane region" description="Helical" evidence="1">
    <location>
        <begin position="722"/>
        <end position="745"/>
    </location>
</feature>
<dbReference type="InterPro" id="IPR050545">
    <property type="entry name" value="Mycobact_MmpL"/>
</dbReference>
<dbReference type="Gene3D" id="1.20.1640.10">
    <property type="entry name" value="Multidrug efflux transporter AcrB transmembrane domain"/>
    <property type="match status" value="1"/>
</dbReference>
<feature type="transmembrane region" description="Helical" evidence="1">
    <location>
        <begin position="326"/>
        <end position="346"/>
    </location>
</feature>
<sequence length="793" mass="83224">MIVRNPGSARPRRRRVVGRATTALRAVAAHRRGWHLAHPCRWTRRGIALALALVLVCACGAAGLARVRVETTLDSFLPAGDSSLAQLDRVEQNFGGDPIVVLLESSQPQQLLDPGHVLPELRLEGTLAKLPNVASVYGPATALNQIAGQAQDVLAELTGRRDAARALAVAQAKQAGDTDAQANAAGQHALEQFDARYGPLMIQAMPTGLPTLSNARFVSSVIYDGAGGVRPQWHFIVPSVTSVAILVRPRQGMDAGSIRGLVDAVHQTVSQSAIDAQHVTVSGVPVIASSIGDEVAREVPLIGGLAVLAVGVCFLLVPWCRWRRRLLPVCTTLIAIALTLAVFGWIGRPLSLGVVAFLSVLLGVGSYYPTYFAQRARTRTVLSVAGGSAASFATLLTSPLPFVRDLGMTLSLGVVMSALVGMLLVRRFARTTDEARDDAPEAARPRATRWVVVVGVVAVAMAGIGWRELPTMPLQANVESFASGLPALKDAQHVESVMGSSGEADIVLSGPDVTSPAAFDWMRRAQDVVVSAYGDRMRPALSLPTLLMFLGDHPSSEQLASGLRLIPPYLSTAVVSGDDHTGVMVFGVRMDDLEALHVLRDDVLRSLPPAPQGYQVSLTGLPMVAVRGEELVSAGRVPGNLLGILVAGAVLAVGLRRRTYALRAVAAALIATGLGLCALWATHIPLSAITAALGPLTAAVSCEFTVLLAESKSSGNISLRRSVLLATATSAVGYLVLVGSGLAAIQQFGVLLAGAVVLALGSAVLVVRLTAPRRSARIERTHSEEKVLTGVSQ</sequence>
<keyword evidence="1" id="KW-1133">Transmembrane helix</keyword>